<comment type="caution">
    <text evidence="1">The sequence shown here is derived from an EMBL/GenBank/DDBJ whole genome shotgun (WGS) entry which is preliminary data.</text>
</comment>
<dbReference type="AlphaFoldDB" id="A0A8S9MXF7"/>
<name>A0A8S9MXF7_BRACR</name>
<reference evidence="1" key="1">
    <citation type="submission" date="2019-12" db="EMBL/GenBank/DDBJ databases">
        <title>Genome sequencing and annotation of Brassica cretica.</title>
        <authorList>
            <person name="Studholme D.J."/>
            <person name="Sarris P."/>
        </authorList>
    </citation>
    <scope>NUCLEOTIDE SEQUENCE</scope>
    <source>
        <strain evidence="1">PFS-109/04</strain>
        <tissue evidence="1">Leaf</tissue>
    </source>
</reference>
<dbReference type="Proteomes" id="UP000712600">
    <property type="component" value="Unassembled WGS sequence"/>
</dbReference>
<evidence type="ECO:0000313" key="2">
    <source>
        <dbReference type="Proteomes" id="UP000712600"/>
    </source>
</evidence>
<accession>A0A8S9MXF7</accession>
<gene>
    <name evidence="1" type="ORF">F2Q69_00057080</name>
</gene>
<evidence type="ECO:0000313" key="1">
    <source>
        <dbReference type="EMBL" id="KAF3487583.1"/>
    </source>
</evidence>
<proteinExistence type="predicted"/>
<sequence length="99" mass="11536">MKKLRQFLSSTYDSGVEAFIALRRRLLFFRPFYPRWGYWLRVVVLSAWLSGMRSRVDRLMLSEIEAKTWKTNEMVLSEDVVEPGGIPAKHRSVSAVEEG</sequence>
<dbReference type="EMBL" id="QGKX02002183">
    <property type="protein sequence ID" value="KAF3487583.1"/>
    <property type="molecule type" value="Genomic_DNA"/>
</dbReference>
<organism evidence="1 2">
    <name type="scientific">Brassica cretica</name>
    <name type="common">Mustard</name>
    <dbReference type="NCBI Taxonomy" id="69181"/>
    <lineage>
        <taxon>Eukaryota</taxon>
        <taxon>Viridiplantae</taxon>
        <taxon>Streptophyta</taxon>
        <taxon>Embryophyta</taxon>
        <taxon>Tracheophyta</taxon>
        <taxon>Spermatophyta</taxon>
        <taxon>Magnoliopsida</taxon>
        <taxon>eudicotyledons</taxon>
        <taxon>Gunneridae</taxon>
        <taxon>Pentapetalae</taxon>
        <taxon>rosids</taxon>
        <taxon>malvids</taxon>
        <taxon>Brassicales</taxon>
        <taxon>Brassicaceae</taxon>
        <taxon>Brassiceae</taxon>
        <taxon>Brassica</taxon>
    </lineage>
</organism>
<protein>
    <submittedName>
        <fullName evidence="1">Uncharacterized protein</fullName>
    </submittedName>
</protein>